<dbReference type="InterPro" id="IPR010093">
    <property type="entry name" value="SinI_DNA-bd"/>
</dbReference>
<dbReference type="NCBIfam" id="TIGR01764">
    <property type="entry name" value="excise"/>
    <property type="match status" value="1"/>
</dbReference>
<gene>
    <name evidence="2" type="ORF">SAMN05216269_11554</name>
</gene>
<dbReference type="Proteomes" id="UP000184092">
    <property type="component" value="Unassembled WGS sequence"/>
</dbReference>
<evidence type="ECO:0000313" key="3">
    <source>
        <dbReference type="Proteomes" id="UP000184092"/>
    </source>
</evidence>
<feature type="domain" description="Helix-turn-helix" evidence="1">
    <location>
        <begin position="41"/>
        <end position="90"/>
    </location>
</feature>
<dbReference type="OrthoDB" id="597977at2"/>
<reference evidence="3" key="1">
    <citation type="submission" date="2016-11" db="EMBL/GenBank/DDBJ databases">
        <authorList>
            <person name="Varghese N."/>
            <person name="Submissions S."/>
        </authorList>
    </citation>
    <scope>NUCLEOTIDE SEQUENCE [LARGE SCALE GENOMIC DNA]</scope>
    <source>
        <strain evidence="3">CGMCC 1.2749</strain>
    </source>
</reference>
<evidence type="ECO:0000313" key="2">
    <source>
        <dbReference type="EMBL" id="SHN14020.1"/>
    </source>
</evidence>
<protein>
    <submittedName>
        <fullName evidence="2">Transcriptional regulator, AlpA family</fullName>
    </submittedName>
</protein>
<evidence type="ECO:0000259" key="1">
    <source>
        <dbReference type="Pfam" id="PF12728"/>
    </source>
</evidence>
<dbReference type="Pfam" id="PF12728">
    <property type="entry name" value="HTH_17"/>
    <property type="match status" value="1"/>
</dbReference>
<sequence length="112" mass="13059">MKQFTFDDLPNIIGKLFVKLDKIEKLLKARKIIDADKNEELLTIEGAAELLKLSVATIYTKVCKNEIPVNKQGKRLYFYRAELLDWIKSGRIKTNAEIQHEVELKFNSTKYK</sequence>
<dbReference type="InterPro" id="IPR041657">
    <property type="entry name" value="HTH_17"/>
</dbReference>
<dbReference type="GO" id="GO:0003677">
    <property type="term" value="F:DNA binding"/>
    <property type="evidence" value="ECO:0007669"/>
    <property type="project" value="InterPro"/>
</dbReference>
<dbReference type="STRING" id="178356.SAMN05216269_11554"/>
<accession>A0A1M7PB49</accession>
<keyword evidence="3" id="KW-1185">Reference proteome</keyword>
<dbReference type="EMBL" id="FRCL01000015">
    <property type="protein sequence ID" value="SHN14020.1"/>
    <property type="molecule type" value="Genomic_DNA"/>
</dbReference>
<dbReference type="RefSeq" id="WP_073210855.1">
    <property type="nucleotide sequence ID" value="NZ_FRCL01000015.1"/>
</dbReference>
<proteinExistence type="predicted"/>
<dbReference type="AlphaFoldDB" id="A0A1M7PB49"/>
<name>A0A1M7PB49_9FLAO</name>
<organism evidence="2 3">
    <name type="scientific">Flavobacterium xinjiangense</name>
    <dbReference type="NCBI Taxonomy" id="178356"/>
    <lineage>
        <taxon>Bacteria</taxon>
        <taxon>Pseudomonadati</taxon>
        <taxon>Bacteroidota</taxon>
        <taxon>Flavobacteriia</taxon>
        <taxon>Flavobacteriales</taxon>
        <taxon>Flavobacteriaceae</taxon>
        <taxon>Flavobacterium</taxon>
    </lineage>
</organism>